<reference evidence="2" key="1">
    <citation type="submission" date="2018-08" db="EMBL/GenBank/DDBJ databases">
        <authorList>
            <person name="Rodrigo-Torres L."/>
            <person name="Arahal R. D."/>
            <person name="Lucena T."/>
        </authorList>
    </citation>
    <scope>NUCLEOTIDE SEQUENCE [LARGE SCALE GENOMIC DNA]</scope>
    <source>
        <strain evidence="2">CECT 7235</strain>
    </source>
</reference>
<proteinExistence type="predicted"/>
<dbReference type="EMBL" id="UIHC01000047">
    <property type="protein sequence ID" value="SUZ33386.1"/>
    <property type="molecule type" value="Genomic_DNA"/>
</dbReference>
<accession>A0A3B0N022</accession>
<dbReference type="AlphaFoldDB" id="A0A3B0N022"/>
<sequence>MPFPENERPPRFGGLFFSGPLLHVLALAAFQKKHHDLAKTGNPFHVAITLGCTTSEPFASELASKSELAVALMRRV</sequence>
<dbReference type="Proteomes" id="UP000272908">
    <property type="component" value="Unassembled WGS sequence"/>
</dbReference>
<keyword evidence="2" id="KW-1185">Reference proteome</keyword>
<dbReference type="RefSeq" id="WP_121096442.1">
    <property type="nucleotide sequence ID" value="NZ_UIHC01000047.1"/>
</dbReference>
<evidence type="ECO:0000313" key="2">
    <source>
        <dbReference type="Proteomes" id="UP000272908"/>
    </source>
</evidence>
<protein>
    <submittedName>
        <fullName evidence="1">Uncharacterized protein</fullName>
    </submittedName>
</protein>
<organism evidence="1 2">
    <name type="scientific">Roseinatronobacter ekhonensis</name>
    <dbReference type="NCBI Taxonomy" id="254356"/>
    <lineage>
        <taxon>Bacteria</taxon>
        <taxon>Pseudomonadati</taxon>
        <taxon>Pseudomonadota</taxon>
        <taxon>Alphaproteobacteria</taxon>
        <taxon>Rhodobacterales</taxon>
        <taxon>Paracoccaceae</taxon>
        <taxon>Roseinatronobacter</taxon>
    </lineage>
</organism>
<evidence type="ECO:0000313" key="1">
    <source>
        <dbReference type="EMBL" id="SUZ33386.1"/>
    </source>
</evidence>
<name>A0A3B0N022_9RHOB</name>
<gene>
    <name evidence="1" type="ORF">ROE7235_03156</name>
</gene>